<feature type="transmembrane region" description="Helical" evidence="1">
    <location>
        <begin position="129"/>
        <end position="149"/>
    </location>
</feature>
<proteinExistence type="predicted"/>
<organism evidence="2 3">
    <name type="scientific">Parasphingorhabdus cellanae</name>
    <dbReference type="NCBI Taxonomy" id="2806553"/>
    <lineage>
        <taxon>Bacteria</taxon>
        <taxon>Pseudomonadati</taxon>
        <taxon>Pseudomonadota</taxon>
        <taxon>Alphaproteobacteria</taxon>
        <taxon>Sphingomonadales</taxon>
        <taxon>Sphingomonadaceae</taxon>
        <taxon>Parasphingorhabdus</taxon>
    </lineage>
</organism>
<protein>
    <submittedName>
        <fullName evidence="2">Uncharacterized protein</fullName>
    </submittedName>
</protein>
<keyword evidence="1" id="KW-1133">Transmembrane helix</keyword>
<accession>A0ABX7T3U9</accession>
<sequence>MKHWRQLFEPETYRREILEQDVCLFSPLDPITLANRLKDEMELSKTRTGRQVYGFGTEKKMNLVYAKRKGSRGFAAQLAATMEEHEGGTLMTGRTKQILKDIPFVILWCAFTGIFFAGSLVFWFHDFDWLARLIFSGIPAAMFIMVLALEWGRPERRPPEDIGSAQDIIDWLAKTVNAYPVEQNPGVQIK</sequence>
<name>A0ABX7T3U9_9SPHN</name>
<keyword evidence="1" id="KW-0472">Membrane</keyword>
<evidence type="ECO:0000313" key="3">
    <source>
        <dbReference type="Proteomes" id="UP000663923"/>
    </source>
</evidence>
<dbReference type="EMBL" id="CP071794">
    <property type="protein sequence ID" value="QTD55477.1"/>
    <property type="molecule type" value="Genomic_DNA"/>
</dbReference>
<evidence type="ECO:0000256" key="1">
    <source>
        <dbReference type="SAM" id="Phobius"/>
    </source>
</evidence>
<reference evidence="2 3" key="1">
    <citation type="submission" date="2021-03" db="EMBL/GenBank/DDBJ databases">
        <title>Complete genome of Parasphingorhabdus_sp.JHSY0214.</title>
        <authorList>
            <person name="Yoo J.H."/>
            <person name="Bae J.W."/>
        </authorList>
    </citation>
    <scope>NUCLEOTIDE SEQUENCE [LARGE SCALE GENOMIC DNA]</scope>
    <source>
        <strain evidence="2 3">JHSY0214</strain>
    </source>
</reference>
<feature type="transmembrane region" description="Helical" evidence="1">
    <location>
        <begin position="104"/>
        <end position="123"/>
    </location>
</feature>
<dbReference type="Proteomes" id="UP000663923">
    <property type="component" value="Chromosome"/>
</dbReference>
<keyword evidence="3" id="KW-1185">Reference proteome</keyword>
<evidence type="ECO:0000313" key="2">
    <source>
        <dbReference type="EMBL" id="QTD55477.1"/>
    </source>
</evidence>
<keyword evidence="1" id="KW-0812">Transmembrane</keyword>
<gene>
    <name evidence="2" type="ORF">J4G78_14885</name>
</gene>
<dbReference type="RefSeq" id="WP_207987315.1">
    <property type="nucleotide sequence ID" value="NZ_CP071794.1"/>
</dbReference>